<dbReference type="EMBL" id="CP043661">
    <property type="protein sequence ID" value="QNE20571.1"/>
    <property type="molecule type" value="Genomic_DNA"/>
</dbReference>
<reference evidence="3" key="1">
    <citation type="submission" date="2019-09" db="EMBL/GenBank/DDBJ databases">
        <title>Antimicrobial potential of Antarctic Bacteria.</title>
        <authorList>
            <person name="Benaud N."/>
            <person name="Edwards R.J."/>
            <person name="Ferrari B.C."/>
        </authorList>
    </citation>
    <scope>NUCLEOTIDE SEQUENCE [LARGE SCALE GENOMIC DNA]</scope>
    <source>
        <strain evidence="3">SPB151</strain>
    </source>
</reference>
<feature type="transmembrane region" description="Helical" evidence="1">
    <location>
        <begin position="157"/>
        <end position="182"/>
    </location>
</feature>
<keyword evidence="3" id="KW-1185">Reference proteome</keyword>
<feature type="transmembrane region" description="Helical" evidence="1">
    <location>
        <begin position="362"/>
        <end position="395"/>
    </location>
</feature>
<dbReference type="AlphaFoldDB" id="A0A7G6X2V6"/>
<proteinExistence type="predicted"/>
<keyword evidence="1" id="KW-1133">Transmembrane helix</keyword>
<name>A0A7G6X2V6_9ACTN</name>
<dbReference type="Proteomes" id="UP000515563">
    <property type="component" value="Chromosome"/>
</dbReference>
<protein>
    <submittedName>
        <fullName evidence="2">Uncharacterized protein</fullName>
    </submittedName>
</protein>
<gene>
    <name evidence="2" type="ORF">F1D05_24990</name>
</gene>
<evidence type="ECO:0000256" key="1">
    <source>
        <dbReference type="SAM" id="Phobius"/>
    </source>
</evidence>
<feature type="transmembrane region" description="Helical" evidence="1">
    <location>
        <begin position="42"/>
        <end position="67"/>
    </location>
</feature>
<keyword evidence="1" id="KW-0472">Membrane</keyword>
<feature type="transmembrane region" description="Helical" evidence="1">
    <location>
        <begin position="401"/>
        <end position="423"/>
    </location>
</feature>
<reference evidence="2 3" key="2">
    <citation type="journal article" date="2020" name="Microbiol. Resour. Announc.">
        <title>Antarctic desert soil bacteria exhibit high novel natural product potential, evaluated through long-read genome sequencing and comparative genomics.</title>
        <authorList>
            <person name="Benaud N."/>
            <person name="Edwards R.J."/>
            <person name="Amos T.G."/>
            <person name="D'Agostino P.M."/>
            <person name="Gutierrez-Chavez C."/>
            <person name="Montgomery K."/>
            <person name="Nicetic I."/>
            <person name="Ferrari B.C."/>
        </authorList>
    </citation>
    <scope>NUCLEOTIDE SEQUENCE [LARGE SCALE GENOMIC DNA]</scope>
    <source>
        <strain evidence="2 3">SPB151</strain>
    </source>
</reference>
<feature type="transmembrane region" description="Helical" evidence="1">
    <location>
        <begin position="189"/>
        <end position="207"/>
    </location>
</feature>
<evidence type="ECO:0000313" key="2">
    <source>
        <dbReference type="EMBL" id="QNE20571.1"/>
    </source>
</evidence>
<evidence type="ECO:0000313" key="3">
    <source>
        <dbReference type="Proteomes" id="UP000515563"/>
    </source>
</evidence>
<sequence>MAVLALAILILAVLTLAVLVRLPVRCQPRLYRVRRPLPVALLPVLLGTVLLGAVLRPVVLAALLLSLSSSPLITSSRQPRLRPSLPLLLPSPILPSPILLSPVALLPSPVQLLPSPVQLLASPVLPGPVLLRARSRPVLPRLVRHSPVLLLPSLVQLLNWLSLLWVALVLLLASRILLLAGLVLLRVRLLLAGLVQVGLGLVVFEFVDLGAVDGRLGSGLPVVGHLGDGRVVLALLGLSTLPLGGRDGFHPRRHRLGDSRLGVLRGHSRILGVDAVRFRRRRIHPILPIGVEPGLRVRPGLFAPVRPVQLVPVRPVPVRPVPVRLVPVRLVLVGLTNLFGQLLGRHPCGRPRSSRRYYVRPVALRILLGALFLFAIALALLLRAVLVLVTLLLVGLFPLQVSGLIIKLVLTILGVVALVLRVVDTVAVQVRTVQLRFRLGIAPCRVIGIAPILVEISIQLVDLTPYVGIEVVRTTPVEVLLHLPRQPLPDLLSLLGRQRLVDAVGLLVLTQDVAELLDHDPQFALTVRVRLVRAVAEQPGRQPPEDLVKVPQQVLFDRRHQATSLA</sequence>
<accession>A0A7G6X2V6</accession>
<keyword evidence="1" id="KW-0812">Transmembrane</keyword>
<feature type="transmembrane region" description="Helical" evidence="1">
    <location>
        <begin position="227"/>
        <end position="245"/>
    </location>
</feature>
<dbReference type="KEGG" id="kqi:F1D05_24990"/>
<organism evidence="2 3">
    <name type="scientific">Kribbella qitaiheensis</name>
    <dbReference type="NCBI Taxonomy" id="1544730"/>
    <lineage>
        <taxon>Bacteria</taxon>
        <taxon>Bacillati</taxon>
        <taxon>Actinomycetota</taxon>
        <taxon>Actinomycetes</taxon>
        <taxon>Propionibacteriales</taxon>
        <taxon>Kribbellaceae</taxon>
        <taxon>Kribbella</taxon>
    </lineage>
</organism>